<evidence type="ECO:0000256" key="2">
    <source>
        <dbReference type="ARBA" id="ARBA00022490"/>
    </source>
</evidence>
<dbReference type="PANTHER" id="PTHR17453">
    <property type="entry name" value="SIGNAL RECOGNITION PARTICLE 19 KD PROTEIN"/>
    <property type="match status" value="1"/>
</dbReference>
<dbReference type="GO" id="GO:0008312">
    <property type="term" value="F:7S RNA binding"/>
    <property type="evidence" value="ECO:0007669"/>
    <property type="project" value="InterPro"/>
</dbReference>
<accession>A0A1Q9D6R3</accession>
<sequence>MARAPGVPEGLDVSKWQIIYPNYINSKKTVQEGRRIGVDKVCERGPYTGEALRTLPQIVLLTFQASGLPRLPDAMRWICGRFGAVIAVDGLSDADKRGAGIRALGLVDVPVCSYIVVPSEHRAYVADLDNTEHMWSTTWNGDFRPTGDLKAFLKKRRKASKKAKGVLRRAEEKVRAAGGEPSEQVSSYDSLLGETSSDGSSESNFSMAKEKAYPKDWLIRGRVRILLGKRIGYFVFIILFQLWRPSNHGRAPHVGAESRPPDTAVATAMGRRWVETGGKRGISPRKRKGKEGKTKPGKEGKGTGTSAPSGEPQPTVPTVQSLPKPPSAAAVPAPTAQSTTATSSGGPETTLQQILMALNRSRDDLPPSVREILDAQIQEDSKAQAKNLHRLVAAQGAARRQLAATRAARQDYVREWAQYVTGLCDMWRKQQEEKGKALEAFLTTEAQWEQQLAETTSLIAKVAVDPEGGETIDVEDADDMDEEDTRISELAQTEVQRQRFLEQMQAADQKITETLQAAAESVNLEAAELGRPDRERSPRRRTTEAKGPKEAKADKGWQGSEAAPSVGSTLSLTGDVEPITWAPFVPAIIYGHTIRNEWDFTCPRTAQLFGLRMQFEVVLDKLGVCSDLLLDKRQMDGPREGCRVQLKSRQTSMIEGTSFCYASNGSLRSCLRRDTAPKGRRVAFEPCTVFVERSSSVHSFLETPTPAVPKASFGQVQPVVGTAVRCPDATAHRHHNASLARSKVGTCRTLPGPRPTGDHSPACIPERVPPPWACTADSALTDADTTLAIASTSNQASGTPSFAQLGPSQFSEIRLRITANIDLYPADMDRPEIRQQQLTSHDWLTGWRIRGGVGPEAQQDRYALYTTDHHLQLRTMRRGWSINELVADVAGVVPRLRSIRLLVDRLDGLPAIQIAATTREVPATHHAVPLDLRGVRGRVCTLNLEPGLNVDTIMRRISEECPASHVPQQDFQLVMPDNTPLRILPGLHDWPDFLRGQPEIPPLWPQPQVAEEEGDQVHFLQHSLPNSEPISLRKPTEHAQTTALACYGPVLHPQCCQGHRTAVTNIELLRPTVQYTIMPPNVILAQPASTPCVAVGSANTDCMEHPRFYTIFEPRIDLRQRPADKSWQLSDYVTDAVRQLPVPVRMVFILSVPLPSFATPQLVLTLHSAPPRARSLPLDLRNVGGMVHTIEILPQGSPAGVWAALRDKGIDLSRQWEAAHEAGHVRFLDQLGREVIEWGADDDRLEWAELTAVTADWQESVITYGSTEAQAFLARFTSTSTTTAMGPSHELEPRDPPTLLRALAPADACSSQALAGIQVLPAHLASQGLSTISAADLCLYTPVTLVDDGTRPFTVFVEGNPPTIRTAEPQWPMCRFLTEAMSLSDQAVRQVQFLPLPMPDLPTPQFVITPTASLPGTVILPVDARGLGGSICTIAVSEGESGHSIMTSVAAAQPSILQTIQAMLALDAIFLQDAAGQVWDSGPPESAAPGWLALRYDQARLQQAPPSFLHIAAPATTSTTTAAFAAHGPEPILTVVLVPSACVKAHLHALRRTKQSGAVIFIDSAAAYYSIAKDILELTPQQKADSHLLQCRAALLFDEAHLQSEFVAIVQGSTKDLEGAMSPELRRFLQQQLDTTWYVSRRNSSSAYVAGSGIAPGSPLADVMFSLVFGRVLKKTAAFLHEQGLRASIAVSAPGGHGLTPTWADDVSILLQASAPGAVMTAVAQTMSFFLAELKQAGLKANMGPGKTEALLSINGPGARRVRQQIFCQDSPAIALKPGDGEGTIRVTSSYEYLGSLVQADGHALPAILHRRRLAREMFRPIKNRMLRNPALTMQEKIDLVRSRILTRFFYGSGLWTLGTQREKDTVEETVFGFYRGAFRHILAVSSQGYSNIELAGALGLPTPGELLNVERARTVVQLAREGLSTVLIELAHDEVWWTQTEEAVRAVGLAETGASLSAFLPIAAHLTPSEVRAKCKLYLTHGIRARWIPIAKDIPGLGMAAPSGSASSAAAPSTKEAKKEDLFQEYRLR</sequence>
<evidence type="ECO:0000313" key="7">
    <source>
        <dbReference type="Proteomes" id="UP000186817"/>
    </source>
</evidence>
<feature type="compositionally biased region" description="Basic and acidic residues" evidence="5">
    <location>
        <begin position="291"/>
        <end position="301"/>
    </location>
</feature>
<dbReference type="GO" id="GO:0006617">
    <property type="term" value="P:SRP-dependent cotranslational protein targeting to membrane, signal sequence recognition"/>
    <property type="evidence" value="ECO:0007669"/>
    <property type="project" value="TreeGrafter"/>
</dbReference>
<dbReference type="InterPro" id="IPR036521">
    <property type="entry name" value="SRP19-like_sf"/>
</dbReference>
<dbReference type="PANTHER" id="PTHR17453:SF0">
    <property type="entry name" value="SIGNAL RECOGNITION PARTICLE 19 KDA PROTEIN"/>
    <property type="match status" value="1"/>
</dbReference>
<dbReference type="Proteomes" id="UP000186817">
    <property type="component" value="Unassembled WGS sequence"/>
</dbReference>
<dbReference type="OrthoDB" id="417628at2759"/>
<feature type="region of interest" description="Disordered" evidence="5">
    <location>
        <begin position="270"/>
        <end position="348"/>
    </location>
</feature>
<dbReference type="EMBL" id="LSRX01000691">
    <property type="protein sequence ID" value="OLP90870.1"/>
    <property type="molecule type" value="Genomic_DNA"/>
</dbReference>
<feature type="compositionally biased region" description="Low complexity" evidence="5">
    <location>
        <begin position="327"/>
        <end position="344"/>
    </location>
</feature>
<dbReference type="Gene3D" id="3.30.56.30">
    <property type="entry name" value="Signal recognition particle, SRP19-like subunit"/>
    <property type="match status" value="1"/>
</dbReference>
<gene>
    <name evidence="6" type="primary">SRP19</name>
    <name evidence="6" type="ORF">AK812_SmicGene27500</name>
</gene>
<feature type="region of interest" description="Disordered" evidence="5">
    <location>
        <begin position="2003"/>
        <end position="2030"/>
    </location>
</feature>
<keyword evidence="4" id="KW-0687">Ribonucleoprotein</keyword>
<comment type="subcellular location">
    <subcellularLocation>
        <location evidence="1">Cytoplasm</location>
    </subcellularLocation>
</comment>
<comment type="caution">
    <text evidence="6">The sequence shown here is derived from an EMBL/GenBank/DDBJ whole genome shotgun (WGS) entry which is preliminary data.</text>
</comment>
<feature type="region of interest" description="Disordered" evidence="5">
    <location>
        <begin position="523"/>
        <end position="569"/>
    </location>
</feature>
<proteinExistence type="predicted"/>
<dbReference type="GO" id="GO:0005786">
    <property type="term" value="C:signal recognition particle, endoplasmic reticulum targeting"/>
    <property type="evidence" value="ECO:0007669"/>
    <property type="project" value="UniProtKB-KW"/>
</dbReference>
<reference evidence="6 7" key="1">
    <citation type="submission" date="2016-02" db="EMBL/GenBank/DDBJ databases">
        <title>Genome analysis of coral dinoflagellate symbionts highlights evolutionary adaptations to a symbiotic lifestyle.</title>
        <authorList>
            <person name="Aranda M."/>
            <person name="Li Y."/>
            <person name="Liew Y.J."/>
            <person name="Baumgarten S."/>
            <person name="Simakov O."/>
            <person name="Wilson M."/>
            <person name="Piel J."/>
            <person name="Ashoor H."/>
            <person name="Bougouffa S."/>
            <person name="Bajic V.B."/>
            <person name="Ryu T."/>
            <person name="Ravasi T."/>
            <person name="Bayer T."/>
            <person name="Micklem G."/>
            <person name="Kim H."/>
            <person name="Bhak J."/>
            <person name="Lajeunesse T.C."/>
            <person name="Voolstra C.R."/>
        </authorList>
    </citation>
    <scope>NUCLEOTIDE SEQUENCE [LARGE SCALE GENOMIC DNA]</scope>
    <source>
        <strain evidence="6 7">CCMP2467</strain>
    </source>
</reference>
<feature type="compositionally biased region" description="Polar residues" evidence="5">
    <location>
        <begin position="183"/>
        <end position="206"/>
    </location>
</feature>
<organism evidence="6 7">
    <name type="scientific">Symbiodinium microadriaticum</name>
    <name type="common">Dinoflagellate</name>
    <name type="synonym">Zooxanthella microadriatica</name>
    <dbReference type="NCBI Taxonomy" id="2951"/>
    <lineage>
        <taxon>Eukaryota</taxon>
        <taxon>Sar</taxon>
        <taxon>Alveolata</taxon>
        <taxon>Dinophyceae</taxon>
        <taxon>Suessiales</taxon>
        <taxon>Symbiodiniaceae</taxon>
        <taxon>Symbiodinium</taxon>
    </lineage>
</organism>
<evidence type="ECO:0000256" key="4">
    <source>
        <dbReference type="ARBA" id="ARBA00023274"/>
    </source>
</evidence>
<feature type="region of interest" description="Disordered" evidence="5">
    <location>
        <begin position="163"/>
        <end position="206"/>
    </location>
</feature>
<evidence type="ECO:0000256" key="5">
    <source>
        <dbReference type="SAM" id="MobiDB-lite"/>
    </source>
</evidence>
<feature type="compositionally biased region" description="Basic and acidic residues" evidence="5">
    <location>
        <begin position="2016"/>
        <end position="2030"/>
    </location>
</feature>
<name>A0A1Q9D6R3_SYMMI</name>
<dbReference type="SUPFAM" id="SSF69695">
    <property type="entry name" value="SRP19"/>
    <property type="match status" value="1"/>
</dbReference>
<keyword evidence="7" id="KW-1185">Reference proteome</keyword>
<dbReference type="InterPro" id="IPR002778">
    <property type="entry name" value="Signal_recog_particle_SRP19"/>
</dbReference>
<evidence type="ECO:0000256" key="3">
    <source>
        <dbReference type="ARBA" id="ARBA00023135"/>
    </source>
</evidence>
<evidence type="ECO:0000256" key="1">
    <source>
        <dbReference type="ARBA" id="ARBA00004496"/>
    </source>
</evidence>
<protein>
    <submittedName>
        <fullName evidence="6">Signal recognition particle 19 kDa protein</fullName>
    </submittedName>
</protein>
<evidence type="ECO:0000313" key="6">
    <source>
        <dbReference type="EMBL" id="OLP90870.1"/>
    </source>
</evidence>
<feature type="compositionally biased region" description="Low complexity" evidence="5">
    <location>
        <begin position="2003"/>
        <end position="2014"/>
    </location>
</feature>
<feature type="compositionally biased region" description="Basic and acidic residues" evidence="5">
    <location>
        <begin position="528"/>
        <end position="555"/>
    </location>
</feature>
<keyword evidence="3" id="KW-0733">Signal recognition particle</keyword>
<keyword evidence="2" id="KW-0963">Cytoplasm</keyword>